<proteinExistence type="predicted"/>
<dbReference type="EMBL" id="JBFTEG010000018">
    <property type="protein sequence ID" value="MEX6504049.1"/>
    <property type="molecule type" value="Genomic_DNA"/>
</dbReference>
<keyword evidence="1" id="KW-0732">Signal</keyword>
<name>A0ABV3YYA0_9PSED</name>
<feature type="chain" id="PRO_5045454359" evidence="1">
    <location>
        <begin position="22"/>
        <end position="77"/>
    </location>
</feature>
<evidence type="ECO:0000256" key="1">
    <source>
        <dbReference type="SAM" id="SignalP"/>
    </source>
</evidence>
<feature type="signal peptide" evidence="1">
    <location>
        <begin position="1"/>
        <end position="21"/>
    </location>
</feature>
<gene>
    <name evidence="2" type="ORF">AB5S05_18450</name>
</gene>
<dbReference type="RefSeq" id="WP_369288986.1">
    <property type="nucleotide sequence ID" value="NZ_JBFTEG010000018.1"/>
</dbReference>
<keyword evidence="3" id="KW-1185">Reference proteome</keyword>
<sequence>MKRLKLLLLPLLLIASLVGFDRSPAEERPAARSLVRVDLAMGERGGDYPLLAPANPRQTIRPFALKIIVRDPARYAL</sequence>
<comment type="caution">
    <text evidence="2">The sequence shown here is derived from an EMBL/GenBank/DDBJ whole genome shotgun (WGS) entry which is preliminary data.</text>
</comment>
<accession>A0ABV3YYA0</accession>
<reference evidence="2 3" key="1">
    <citation type="submission" date="2024-07" db="EMBL/GenBank/DDBJ databases">
        <authorList>
            <person name="Li M."/>
        </authorList>
    </citation>
    <scope>NUCLEOTIDE SEQUENCE [LARGE SCALE GENOMIC DNA]</scope>
    <source>
        <strain evidence="2 3">25A3E</strain>
    </source>
</reference>
<dbReference type="Proteomes" id="UP001560296">
    <property type="component" value="Unassembled WGS sequence"/>
</dbReference>
<organism evidence="2 3">
    <name type="scientific">Pseudomonas zhanjiangensis</name>
    <dbReference type="NCBI Taxonomy" id="3239015"/>
    <lineage>
        <taxon>Bacteria</taxon>
        <taxon>Pseudomonadati</taxon>
        <taxon>Pseudomonadota</taxon>
        <taxon>Gammaproteobacteria</taxon>
        <taxon>Pseudomonadales</taxon>
        <taxon>Pseudomonadaceae</taxon>
        <taxon>Pseudomonas</taxon>
    </lineage>
</organism>
<evidence type="ECO:0000313" key="2">
    <source>
        <dbReference type="EMBL" id="MEX6504049.1"/>
    </source>
</evidence>
<protein>
    <submittedName>
        <fullName evidence="2">Uncharacterized protein</fullName>
    </submittedName>
</protein>
<evidence type="ECO:0000313" key="3">
    <source>
        <dbReference type="Proteomes" id="UP001560296"/>
    </source>
</evidence>